<dbReference type="EMBL" id="JACGCI010000098">
    <property type="protein sequence ID" value="KAF6745920.1"/>
    <property type="molecule type" value="Genomic_DNA"/>
</dbReference>
<name>A0A8H6HF71_9AGAR</name>
<comment type="caution">
    <text evidence="1">The sequence shown here is derived from an EMBL/GenBank/DDBJ whole genome shotgun (WGS) entry which is preliminary data.</text>
</comment>
<evidence type="ECO:0000313" key="1">
    <source>
        <dbReference type="EMBL" id="KAF6745920.1"/>
    </source>
</evidence>
<dbReference type="AlphaFoldDB" id="A0A8H6HF71"/>
<evidence type="ECO:0008006" key="3">
    <source>
        <dbReference type="Google" id="ProtNLM"/>
    </source>
</evidence>
<reference evidence="1 2" key="1">
    <citation type="submission" date="2020-07" db="EMBL/GenBank/DDBJ databases">
        <title>Comparative genomics of pyrophilous fungi reveals a link between fire events and developmental genes.</title>
        <authorList>
            <consortium name="DOE Joint Genome Institute"/>
            <person name="Steindorff A.S."/>
            <person name="Carver A."/>
            <person name="Calhoun S."/>
            <person name="Stillman K."/>
            <person name="Liu H."/>
            <person name="Lipzen A."/>
            <person name="Pangilinan J."/>
            <person name="Labutti K."/>
            <person name="Bruns T.D."/>
            <person name="Grigoriev I.V."/>
        </authorList>
    </citation>
    <scope>NUCLEOTIDE SEQUENCE [LARGE SCALE GENOMIC DNA]</scope>
    <source>
        <strain evidence="1 2">CBS 144469</strain>
    </source>
</reference>
<sequence>MSLLAPRHISNVPQEIWLEMFQYFAPSPRQAPLPTDVRSPVVREGVAWTSTSPGTLYNLSQVCALFNKLAMRVARRLLVVGPSHDLDFWVQALAKDGSGDVVKRVEVHNLRSGLLQSLIRGLPNVTDLYVRHTNAAITNIPRRIGTHPLGFQSLTDVTLSGLSAFATIQILFNLSTVAWSLKRLWLVYALRGDPTPTSGAARCTFPSLEWLIVGAPGRRFQPQRAGEAMKTILLVFADRFDFPEITRFDNLDVLGYQAPFFARFGRQLEVIAITSEDYDLAPNANFSGHCPALKTIIISLVHRDFIIANLDLHQSVKRVILRVHEFLPWQGEEEGQALLRRALYQVSRRWLSFLETIVISGITDWGHSAGWFCRRSRLVQDEGIQVVEIV</sequence>
<gene>
    <name evidence="1" type="ORF">DFP72DRAFT_1076900</name>
</gene>
<evidence type="ECO:0000313" key="2">
    <source>
        <dbReference type="Proteomes" id="UP000521943"/>
    </source>
</evidence>
<protein>
    <recommendedName>
        <fullName evidence="3">F-box domain-containing protein</fullName>
    </recommendedName>
</protein>
<organism evidence="1 2">
    <name type="scientific">Ephemerocybe angulata</name>
    <dbReference type="NCBI Taxonomy" id="980116"/>
    <lineage>
        <taxon>Eukaryota</taxon>
        <taxon>Fungi</taxon>
        <taxon>Dikarya</taxon>
        <taxon>Basidiomycota</taxon>
        <taxon>Agaricomycotina</taxon>
        <taxon>Agaricomycetes</taxon>
        <taxon>Agaricomycetidae</taxon>
        <taxon>Agaricales</taxon>
        <taxon>Agaricineae</taxon>
        <taxon>Psathyrellaceae</taxon>
        <taxon>Ephemerocybe</taxon>
    </lineage>
</organism>
<proteinExistence type="predicted"/>
<accession>A0A8H6HF71</accession>
<dbReference type="Proteomes" id="UP000521943">
    <property type="component" value="Unassembled WGS sequence"/>
</dbReference>
<keyword evidence="2" id="KW-1185">Reference proteome</keyword>